<dbReference type="Proteomes" id="UP001455384">
    <property type="component" value="Chromosome"/>
</dbReference>
<accession>A0ABZ3CIQ7</accession>
<keyword evidence="2" id="KW-1185">Reference proteome</keyword>
<proteinExistence type="predicted"/>
<reference evidence="2" key="1">
    <citation type="submission" date="2023-10" db="EMBL/GenBank/DDBJ databases">
        <title>Genome analysis and identification of Salinococcus sp. Bachu38 nov., a PGPR from the rhizosphere of Tamarix.</title>
        <authorList>
            <person name="Liang Z."/>
            <person name="Zhang X."/>
            <person name="Jia J."/>
            <person name="Chen X."/>
            <person name="Wang Y."/>
            <person name="Wang Q."/>
            <person name="Wang R."/>
        </authorList>
    </citation>
    <scope>NUCLEOTIDE SEQUENCE [LARGE SCALE GENOMIC DNA]</scope>
    <source>
        <strain evidence="2">Bachu38</strain>
    </source>
</reference>
<name>A0ABZ3CIQ7_9STAP</name>
<dbReference type="RefSeq" id="WP_342388266.1">
    <property type="nucleotide sequence ID" value="NZ_CP138333.2"/>
</dbReference>
<gene>
    <name evidence="1" type="ORF">RQP18_00650</name>
</gene>
<evidence type="ECO:0000313" key="1">
    <source>
        <dbReference type="EMBL" id="WZX29712.1"/>
    </source>
</evidence>
<sequence length="87" mass="10259">MYDVLVVLLMIVALLLFTLSRLQLNRTRKSMTAENYAEELHHRVLKDRRAGKTRGEIIEVLKKDYGLDQHEAEYIYHRTAGTRKEND</sequence>
<evidence type="ECO:0000313" key="2">
    <source>
        <dbReference type="Proteomes" id="UP001455384"/>
    </source>
</evidence>
<organism evidence="1 2">
    <name type="scientific">Salinicoccus bachuensis</name>
    <dbReference type="NCBI Taxonomy" id="3136731"/>
    <lineage>
        <taxon>Bacteria</taxon>
        <taxon>Bacillati</taxon>
        <taxon>Bacillota</taxon>
        <taxon>Bacilli</taxon>
        <taxon>Bacillales</taxon>
        <taxon>Staphylococcaceae</taxon>
        <taxon>Salinicoccus</taxon>
    </lineage>
</organism>
<dbReference type="EMBL" id="CP138333">
    <property type="protein sequence ID" value="WZX29712.1"/>
    <property type="molecule type" value="Genomic_DNA"/>
</dbReference>
<protein>
    <submittedName>
        <fullName evidence="1">Uncharacterized protein</fullName>
    </submittedName>
</protein>